<dbReference type="AlphaFoldDB" id="A0AAN8A5D6"/>
<accession>A0AAN8A5D6</accession>
<name>A0AAN8A5D6_9PEZI</name>
<feature type="compositionally biased region" description="Gly residues" evidence="1">
    <location>
        <begin position="131"/>
        <end position="144"/>
    </location>
</feature>
<feature type="compositionally biased region" description="Polar residues" evidence="1">
    <location>
        <begin position="77"/>
        <end position="88"/>
    </location>
</feature>
<sequence>MADWLKNAITVHGGGYVDRDRQAFVRRKGKKQHNTSGPKKPTSANNELSNADDSSASPLPYEQDPVQMLGLGIRDGGSQTHEPTTAQGRGTGLSMMGSLEGDLSASGSAYGGGAVGRARFGGGLAFGRGGSGFDRMQYGGGEGSPYGPAGYNPYR</sequence>
<gene>
    <name evidence="2" type="ORF">LTR97_001782</name>
</gene>
<feature type="compositionally biased region" description="Polar residues" evidence="1">
    <location>
        <begin position="34"/>
        <end position="57"/>
    </location>
</feature>
<reference evidence="2" key="1">
    <citation type="submission" date="2023-08" db="EMBL/GenBank/DDBJ databases">
        <title>Black Yeasts Isolated from many extreme environments.</title>
        <authorList>
            <person name="Coleine C."/>
            <person name="Stajich J.E."/>
            <person name="Selbmann L."/>
        </authorList>
    </citation>
    <scope>NUCLEOTIDE SEQUENCE</scope>
    <source>
        <strain evidence="2">CCFEE 5810</strain>
    </source>
</reference>
<feature type="compositionally biased region" description="Basic residues" evidence="1">
    <location>
        <begin position="24"/>
        <end position="33"/>
    </location>
</feature>
<feature type="region of interest" description="Disordered" evidence="1">
    <location>
        <begin position="18"/>
        <end position="99"/>
    </location>
</feature>
<dbReference type="EMBL" id="JAVRQU010000002">
    <property type="protein sequence ID" value="KAK5706790.1"/>
    <property type="molecule type" value="Genomic_DNA"/>
</dbReference>
<protein>
    <submittedName>
        <fullName evidence="2">Uncharacterized protein</fullName>
    </submittedName>
</protein>
<dbReference type="Proteomes" id="UP001310594">
    <property type="component" value="Unassembled WGS sequence"/>
</dbReference>
<feature type="region of interest" description="Disordered" evidence="1">
    <location>
        <begin position="131"/>
        <end position="155"/>
    </location>
</feature>
<comment type="caution">
    <text evidence="2">The sequence shown here is derived from an EMBL/GenBank/DDBJ whole genome shotgun (WGS) entry which is preliminary data.</text>
</comment>
<evidence type="ECO:0000313" key="2">
    <source>
        <dbReference type="EMBL" id="KAK5706790.1"/>
    </source>
</evidence>
<proteinExistence type="predicted"/>
<organism evidence="2 3">
    <name type="scientific">Elasticomyces elasticus</name>
    <dbReference type="NCBI Taxonomy" id="574655"/>
    <lineage>
        <taxon>Eukaryota</taxon>
        <taxon>Fungi</taxon>
        <taxon>Dikarya</taxon>
        <taxon>Ascomycota</taxon>
        <taxon>Pezizomycotina</taxon>
        <taxon>Dothideomycetes</taxon>
        <taxon>Dothideomycetidae</taxon>
        <taxon>Mycosphaerellales</taxon>
        <taxon>Teratosphaeriaceae</taxon>
        <taxon>Elasticomyces</taxon>
    </lineage>
</organism>
<evidence type="ECO:0000313" key="3">
    <source>
        <dbReference type="Proteomes" id="UP001310594"/>
    </source>
</evidence>
<evidence type="ECO:0000256" key="1">
    <source>
        <dbReference type="SAM" id="MobiDB-lite"/>
    </source>
</evidence>
<feature type="compositionally biased region" description="Low complexity" evidence="1">
    <location>
        <begin position="145"/>
        <end position="155"/>
    </location>
</feature>